<reference evidence="2" key="1">
    <citation type="submission" date="2017-09" db="EMBL/GenBank/DDBJ databases">
        <title>Depth-based differentiation of microbial function through sediment-hosted aquifers and enrichment of novel symbionts in the deep terrestrial subsurface.</title>
        <authorList>
            <person name="Probst A.J."/>
            <person name="Ladd B."/>
            <person name="Jarett J.K."/>
            <person name="Geller-Mcgrath D.E."/>
            <person name="Sieber C.M.K."/>
            <person name="Emerson J.B."/>
            <person name="Anantharaman K."/>
            <person name="Thomas B.C."/>
            <person name="Malmstrom R."/>
            <person name="Stieglmeier M."/>
            <person name="Klingl A."/>
            <person name="Woyke T."/>
            <person name="Ryan C.M."/>
            <person name="Banfield J.F."/>
        </authorList>
    </citation>
    <scope>NUCLEOTIDE SEQUENCE [LARGE SCALE GENOMIC DNA]</scope>
</reference>
<name>A0A2H0WNM0_9BACT</name>
<dbReference type="AlphaFoldDB" id="A0A2H0WNM0"/>
<comment type="caution">
    <text evidence="1">The sequence shown here is derived from an EMBL/GenBank/DDBJ whole genome shotgun (WGS) entry which is preliminary data.</text>
</comment>
<dbReference type="Gene3D" id="1.20.1440.120">
    <property type="entry name" value="Recombination protein O, C-terminal domain"/>
    <property type="match status" value="1"/>
</dbReference>
<gene>
    <name evidence="1" type="ORF">COT64_03705</name>
</gene>
<dbReference type="EMBL" id="PEZI01000078">
    <property type="protein sequence ID" value="PIS14234.1"/>
    <property type="molecule type" value="Genomic_DNA"/>
</dbReference>
<dbReference type="SUPFAM" id="SSF57863">
    <property type="entry name" value="ArfGap/RecO-like zinc finger"/>
    <property type="match status" value="1"/>
</dbReference>
<protein>
    <recommendedName>
        <fullName evidence="3">DNA repair protein RecO</fullName>
    </recommendedName>
</protein>
<dbReference type="Proteomes" id="UP000230775">
    <property type="component" value="Unassembled WGS sequence"/>
</dbReference>
<sequence length="100" mass="11613">YQHELYNCAICQKKLIPEKLYFSSKEGGIICQSCFKKIKLGKPSQILQNKTWAGKEVKPETVKILRIILEKNWLTLSKLKIEKDFLKELASISKLCEKNL</sequence>
<organism evidence="1 2">
    <name type="scientific">Candidatus Shapirobacteria bacterium CG09_land_8_20_14_0_10_39_12</name>
    <dbReference type="NCBI Taxonomy" id="1974885"/>
    <lineage>
        <taxon>Bacteria</taxon>
        <taxon>Candidatus Shapironibacteriota</taxon>
    </lineage>
</organism>
<dbReference type="InterPro" id="IPR042242">
    <property type="entry name" value="RecO_C"/>
</dbReference>
<proteinExistence type="predicted"/>
<feature type="non-terminal residue" evidence="1">
    <location>
        <position position="1"/>
    </location>
</feature>
<accession>A0A2H0WNM0</accession>
<evidence type="ECO:0008006" key="3">
    <source>
        <dbReference type="Google" id="ProtNLM"/>
    </source>
</evidence>
<evidence type="ECO:0000313" key="1">
    <source>
        <dbReference type="EMBL" id="PIS14234.1"/>
    </source>
</evidence>
<evidence type="ECO:0000313" key="2">
    <source>
        <dbReference type="Proteomes" id="UP000230775"/>
    </source>
</evidence>
<dbReference type="InterPro" id="IPR037278">
    <property type="entry name" value="ARFGAP/RecO"/>
</dbReference>